<feature type="compositionally biased region" description="Basic and acidic residues" evidence="1">
    <location>
        <begin position="9"/>
        <end position="19"/>
    </location>
</feature>
<dbReference type="AlphaFoldDB" id="A0A7J0FQN8"/>
<evidence type="ECO:0000256" key="1">
    <source>
        <dbReference type="SAM" id="MobiDB-lite"/>
    </source>
</evidence>
<keyword evidence="3" id="KW-1185">Reference proteome</keyword>
<proteinExistence type="predicted"/>
<comment type="caution">
    <text evidence="2">The sequence shown here is derived from an EMBL/GenBank/DDBJ whole genome shotgun (WGS) entry which is preliminary data.</text>
</comment>
<feature type="region of interest" description="Disordered" evidence="1">
    <location>
        <begin position="1"/>
        <end position="24"/>
    </location>
</feature>
<organism evidence="2 3">
    <name type="scientific">Actinidia rufa</name>
    <dbReference type="NCBI Taxonomy" id="165716"/>
    <lineage>
        <taxon>Eukaryota</taxon>
        <taxon>Viridiplantae</taxon>
        <taxon>Streptophyta</taxon>
        <taxon>Embryophyta</taxon>
        <taxon>Tracheophyta</taxon>
        <taxon>Spermatophyta</taxon>
        <taxon>Magnoliopsida</taxon>
        <taxon>eudicotyledons</taxon>
        <taxon>Gunneridae</taxon>
        <taxon>Pentapetalae</taxon>
        <taxon>asterids</taxon>
        <taxon>Ericales</taxon>
        <taxon>Actinidiaceae</taxon>
        <taxon>Actinidia</taxon>
    </lineage>
</organism>
<dbReference type="OrthoDB" id="1746852at2759"/>
<dbReference type="PANTHER" id="PTHR33240:SF8">
    <property type="entry name" value="OS03G0439900 PROTEIN"/>
    <property type="match status" value="1"/>
</dbReference>
<gene>
    <name evidence="2" type="ORF">Acr_14g0006740</name>
</gene>
<dbReference type="EMBL" id="BJWL01000014">
    <property type="protein sequence ID" value="GFZ01039.1"/>
    <property type="molecule type" value="Genomic_DNA"/>
</dbReference>
<evidence type="ECO:0000313" key="3">
    <source>
        <dbReference type="Proteomes" id="UP000585474"/>
    </source>
</evidence>
<dbReference type="PANTHER" id="PTHR33240">
    <property type="entry name" value="OS08G0508500 PROTEIN"/>
    <property type="match status" value="1"/>
</dbReference>
<reference evidence="2 3" key="1">
    <citation type="submission" date="2019-07" db="EMBL/GenBank/DDBJ databases">
        <title>De Novo Assembly of kiwifruit Actinidia rufa.</title>
        <authorList>
            <person name="Sugita-Konishi S."/>
            <person name="Sato K."/>
            <person name="Mori E."/>
            <person name="Abe Y."/>
            <person name="Kisaki G."/>
            <person name="Hamano K."/>
            <person name="Suezawa K."/>
            <person name="Otani M."/>
            <person name="Fukuda T."/>
            <person name="Manabe T."/>
            <person name="Gomi K."/>
            <person name="Tabuchi M."/>
            <person name="Akimitsu K."/>
            <person name="Kataoka I."/>
        </authorList>
    </citation>
    <scope>NUCLEOTIDE SEQUENCE [LARGE SCALE GENOMIC DNA]</scope>
    <source>
        <strain evidence="3">cv. Fuchu</strain>
    </source>
</reference>
<dbReference type="CDD" id="cd00303">
    <property type="entry name" value="retropepsin_like"/>
    <property type="match status" value="1"/>
</dbReference>
<sequence length="321" mass="35526">MRNSSSGPEKSRLTSEKETGTSIVNSTETTVIHSGFGSGGCLSLSRKRHARKSNTRADEEVYNLSSIVDIPPPITFNNDDLRGLHFPYDDALVVSAVIANFNLQRILIDNGSSADILFILAFERMKIGLEKLHPFHTSLVSFGGNMTHPLGWIKLSVTLGIKPHQVTVWQDFIVVDCPLPYNAILGRPTLGGTRAITSTYHLKMKFSTLTRVGEEYLSLLPLLTVPTTGEELSVYLSILHTTVSAVLIREEDRVSKIANSPRPDALGRLLKWSIKLSEFHIDYKPRMAIKAQALADFVVESTHETILESEATPPEMETAKE</sequence>
<accession>A0A7J0FQN8</accession>
<dbReference type="Proteomes" id="UP000585474">
    <property type="component" value="Unassembled WGS sequence"/>
</dbReference>
<protein>
    <submittedName>
        <fullName evidence="2">Uncharacterized protein</fullName>
    </submittedName>
</protein>
<dbReference type="Gene3D" id="2.40.70.10">
    <property type="entry name" value="Acid Proteases"/>
    <property type="match status" value="1"/>
</dbReference>
<evidence type="ECO:0000313" key="2">
    <source>
        <dbReference type="EMBL" id="GFZ01039.1"/>
    </source>
</evidence>
<dbReference type="InterPro" id="IPR021109">
    <property type="entry name" value="Peptidase_aspartic_dom_sf"/>
</dbReference>
<name>A0A7J0FQN8_9ERIC</name>